<dbReference type="Proteomes" id="UP000623301">
    <property type="component" value="Unassembled WGS sequence"/>
</dbReference>
<evidence type="ECO:0000313" key="1">
    <source>
        <dbReference type="EMBL" id="MBJ2172747.1"/>
    </source>
</evidence>
<comment type="caution">
    <text evidence="1">The sequence shown here is derived from an EMBL/GenBank/DDBJ whole genome shotgun (WGS) entry which is preliminary data.</text>
</comment>
<evidence type="ECO:0008006" key="3">
    <source>
        <dbReference type="Google" id="ProtNLM"/>
    </source>
</evidence>
<gene>
    <name evidence="1" type="ORF">JBL43_00765</name>
</gene>
<dbReference type="EMBL" id="JAEHFJ010000001">
    <property type="protein sequence ID" value="MBJ2172747.1"/>
    <property type="molecule type" value="Genomic_DNA"/>
</dbReference>
<dbReference type="RefSeq" id="WP_198839590.1">
    <property type="nucleotide sequence ID" value="NZ_JAEHFJ010000001.1"/>
</dbReference>
<accession>A0ABS0WL98</accession>
<keyword evidence="2" id="KW-1185">Reference proteome</keyword>
<organism evidence="1 2">
    <name type="scientific">Aureibaculum flavum</name>
    <dbReference type="NCBI Taxonomy" id="2795986"/>
    <lineage>
        <taxon>Bacteria</taxon>
        <taxon>Pseudomonadati</taxon>
        <taxon>Bacteroidota</taxon>
        <taxon>Flavobacteriia</taxon>
        <taxon>Flavobacteriales</taxon>
        <taxon>Flavobacteriaceae</taxon>
        <taxon>Aureibaculum</taxon>
    </lineage>
</organism>
<sequence>MRIKLVITIFFVVNLNVYSQHSKKFIELTKTIKPIDSIIKTKNYSNGKTKKVSKFLVYEYGEYSYNILSGNQQIFNKTGELFFEQSYDNFGNLLYQKQFNKSGDVYKIIETSRIDLMDNITIEQILNSSKDISIESVEREFNQSEKEGKLKLWKEGKRLNGKKIGQWKTYNLCDNTFKIKNY</sequence>
<proteinExistence type="predicted"/>
<reference evidence="1 2" key="1">
    <citation type="submission" date="2020-12" db="EMBL/GenBank/DDBJ databases">
        <title>Aureibaculum luteum sp. nov. and Aureibaculum flavum sp. nov., novel members of the family Flavobacteriaceae isolated from Antarctic intertidal sediments.</title>
        <authorList>
            <person name="He X."/>
            <person name="Zhang X."/>
        </authorList>
    </citation>
    <scope>NUCLEOTIDE SEQUENCE [LARGE SCALE GENOMIC DNA]</scope>
    <source>
        <strain evidence="1 2">A20</strain>
    </source>
</reference>
<name>A0ABS0WL98_9FLAO</name>
<protein>
    <recommendedName>
        <fullName evidence="3">MORN repeat variant</fullName>
    </recommendedName>
</protein>
<evidence type="ECO:0000313" key="2">
    <source>
        <dbReference type="Proteomes" id="UP000623301"/>
    </source>
</evidence>